<feature type="coiled-coil region" evidence="1">
    <location>
        <begin position="4"/>
        <end position="31"/>
    </location>
</feature>
<organism evidence="3 4">
    <name type="scientific">Mycolicibacterium grossiae</name>
    <dbReference type="NCBI Taxonomy" id="1552759"/>
    <lineage>
        <taxon>Bacteria</taxon>
        <taxon>Bacillati</taxon>
        <taxon>Actinomycetota</taxon>
        <taxon>Actinomycetes</taxon>
        <taxon>Mycobacteriales</taxon>
        <taxon>Mycobacteriaceae</taxon>
        <taxon>Mycolicibacterium</taxon>
    </lineage>
</organism>
<keyword evidence="2" id="KW-0812">Transmembrane</keyword>
<keyword evidence="4" id="KW-1185">Reference proteome</keyword>
<evidence type="ECO:0000313" key="4">
    <source>
        <dbReference type="Proteomes" id="UP000178953"/>
    </source>
</evidence>
<gene>
    <name evidence="3" type="ORF">BEL07_25500</name>
</gene>
<keyword evidence="2" id="KW-1133">Transmembrane helix</keyword>
<name>A0A1E8PXF7_9MYCO</name>
<sequence length="154" mass="17467">MAEIEQVEREERTVEERLENAEKRIARLDREVKELWYFVVALMGLGVVAVVIWSLWPAPQPSNRDATEQELLSEGVHCYDSSEERAAARQRALAAVERMQWQQDHLVEQAREDSTPMVPVLPPALSIPSIVDTAPSSSEESWDGALCFSVEYMP</sequence>
<feature type="transmembrane region" description="Helical" evidence="2">
    <location>
        <begin position="35"/>
        <end position="56"/>
    </location>
</feature>
<proteinExistence type="predicted"/>
<dbReference type="EMBL" id="MCHX01000087">
    <property type="protein sequence ID" value="OFJ50925.1"/>
    <property type="molecule type" value="Genomic_DNA"/>
</dbReference>
<reference evidence="3 4" key="1">
    <citation type="submission" date="2016-09" db="EMBL/GenBank/DDBJ databases">
        <title>genome sequence of Mycobacterium sp. 739 SCH.</title>
        <authorList>
            <person name="Greninger A.L."/>
            <person name="Qin X."/>
            <person name="Jerome K."/>
            <person name="Vora S."/>
            <person name="Quinn K."/>
        </authorList>
    </citation>
    <scope>NUCLEOTIDE SEQUENCE [LARGE SCALE GENOMIC DNA]</scope>
    <source>
        <strain evidence="3 4">SCH</strain>
    </source>
</reference>
<dbReference type="Proteomes" id="UP000178953">
    <property type="component" value="Unassembled WGS sequence"/>
</dbReference>
<evidence type="ECO:0000256" key="1">
    <source>
        <dbReference type="SAM" id="Coils"/>
    </source>
</evidence>
<accession>A0A1E8PXF7</accession>
<dbReference type="RefSeq" id="WP_070355847.1">
    <property type="nucleotide sequence ID" value="NZ_MCHX01000087.1"/>
</dbReference>
<protein>
    <submittedName>
        <fullName evidence="3">Uncharacterized protein</fullName>
    </submittedName>
</protein>
<evidence type="ECO:0000256" key="2">
    <source>
        <dbReference type="SAM" id="Phobius"/>
    </source>
</evidence>
<dbReference type="AlphaFoldDB" id="A0A1E8PXF7"/>
<keyword evidence="2" id="KW-0472">Membrane</keyword>
<keyword evidence="1" id="KW-0175">Coiled coil</keyword>
<evidence type="ECO:0000313" key="3">
    <source>
        <dbReference type="EMBL" id="OFJ50925.1"/>
    </source>
</evidence>
<comment type="caution">
    <text evidence="3">The sequence shown here is derived from an EMBL/GenBank/DDBJ whole genome shotgun (WGS) entry which is preliminary data.</text>
</comment>